<dbReference type="EC" id="5.3.1.22" evidence="5"/>
<sequence>MPRLAANLTMMYTEHPFLDRFKAAAGDGFSGVEFLFPYEFAAADLKSRLEENGLTQALFNAPPGDWAAGERGIASLPGRESEFQRGFEQALEYAAALGNRSLHVMAGLIGSGQDRAAHRDVYLKNLAWAARAAAPAGIAVVIEPINTRDIPGFFLNRQDDAQAICAEVGADNLKVQFDIYHCQIVEGDIAVKLQRDMAGIGHIQIAGVPDRHEPDLGELNYPYLFERIDALGYTGWIGCEYRPKAGTSEGLGWAQPYLANH</sequence>
<keyword evidence="6" id="KW-1185">Reference proteome</keyword>
<dbReference type="GO" id="GO:0008903">
    <property type="term" value="F:hydroxypyruvate isomerase activity"/>
    <property type="evidence" value="ECO:0007669"/>
    <property type="project" value="UniProtKB-EC"/>
</dbReference>
<evidence type="ECO:0000256" key="3">
    <source>
        <dbReference type="PIRSR" id="PIRSR006241-50"/>
    </source>
</evidence>
<dbReference type="AlphaFoldDB" id="A0A446C1W9"/>
<dbReference type="InterPro" id="IPR036237">
    <property type="entry name" value="Xyl_isomerase-like_sf"/>
</dbReference>
<evidence type="ECO:0000313" key="6">
    <source>
        <dbReference type="Proteomes" id="UP000289184"/>
    </source>
</evidence>
<protein>
    <submittedName>
        <fullName evidence="5">Hydroxypyruvate isomerase YgbM</fullName>
        <ecNumber evidence="5">5.3.1.22</ecNumber>
    </submittedName>
</protein>
<dbReference type="InterPro" id="IPR050417">
    <property type="entry name" value="Sugar_Epim/Isomerase"/>
</dbReference>
<evidence type="ECO:0000256" key="2">
    <source>
        <dbReference type="PIRNR" id="PIRNR006241"/>
    </source>
</evidence>
<organism evidence="5 6">
    <name type="scientific">Achromobacter agilis</name>
    <dbReference type="NCBI Taxonomy" id="1353888"/>
    <lineage>
        <taxon>Bacteria</taxon>
        <taxon>Pseudomonadati</taxon>
        <taxon>Pseudomonadota</taxon>
        <taxon>Betaproteobacteria</taxon>
        <taxon>Burkholderiales</taxon>
        <taxon>Alcaligenaceae</taxon>
        <taxon>Achromobacter</taxon>
    </lineage>
</organism>
<dbReference type="PANTHER" id="PTHR43489">
    <property type="entry name" value="ISOMERASE"/>
    <property type="match status" value="1"/>
</dbReference>
<evidence type="ECO:0000259" key="4">
    <source>
        <dbReference type="Pfam" id="PF01261"/>
    </source>
</evidence>
<dbReference type="PANTHER" id="PTHR43489:SF13">
    <property type="entry name" value="HYDROXYPYRUVATE ISOMERASE"/>
    <property type="match status" value="1"/>
</dbReference>
<feature type="domain" description="Xylose isomerase-like TIM barrel" evidence="4">
    <location>
        <begin position="21"/>
        <end position="255"/>
    </location>
</feature>
<evidence type="ECO:0000313" key="5">
    <source>
        <dbReference type="EMBL" id="SSW61728.1"/>
    </source>
</evidence>
<dbReference type="SUPFAM" id="SSF51658">
    <property type="entry name" value="Xylose isomerase-like"/>
    <property type="match status" value="1"/>
</dbReference>
<name>A0A446C1W9_9BURK</name>
<reference evidence="5 6" key="1">
    <citation type="submission" date="2018-07" db="EMBL/GenBank/DDBJ databases">
        <authorList>
            <person name="Peeters C."/>
        </authorList>
    </citation>
    <scope>NUCLEOTIDE SEQUENCE [LARGE SCALE GENOMIC DNA]</scope>
    <source>
        <strain evidence="5 6">LMG 3411</strain>
    </source>
</reference>
<dbReference type="NCBIfam" id="NF043033">
    <property type="entry name" value="OxoTetrIsom"/>
    <property type="match status" value="1"/>
</dbReference>
<dbReference type="RefSeq" id="WP_129525453.1">
    <property type="nucleotide sequence ID" value="NZ_UFQB01000001.1"/>
</dbReference>
<keyword evidence="5" id="KW-0670">Pyruvate</keyword>
<dbReference type="InterPro" id="IPR053398">
    <property type="entry name" value="HPT_OtnI_isomerases"/>
</dbReference>
<dbReference type="GO" id="GO:0046487">
    <property type="term" value="P:glyoxylate metabolic process"/>
    <property type="evidence" value="ECO:0007669"/>
    <property type="project" value="TreeGrafter"/>
</dbReference>
<dbReference type="InterPro" id="IPR026040">
    <property type="entry name" value="HyI-like"/>
</dbReference>
<evidence type="ECO:0000256" key="1">
    <source>
        <dbReference type="ARBA" id="ARBA00023235"/>
    </source>
</evidence>
<feature type="active site" description="Proton donor/acceptor" evidence="3">
    <location>
        <position position="240"/>
    </location>
</feature>
<dbReference type="Proteomes" id="UP000289184">
    <property type="component" value="Unassembled WGS sequence"/>
</dbReference>
<keyword evidence="1 2" id="KW-0413">Isomerase</keyword>
<dbReference type="Pfam" id="PF01261">
    <property type="entry name" value="AP_endonuc_2"/>
    <property type="match status" value="1"/>
</dbReference>
<dbReference type="Gene3D" id="3.20.20.150">
    <property type="entry name" value="Divalent-metal-dependent TIM barrel enzymes"/>
    <property type="match status" value="1"/>
</dbReference>
<proteinExistence type="inferred from homology"/>
<feature type="active site" description="Proton donor/acceptor" evidence="3">
    <location>
        <position position="143"/>
    </location>
</feature>
<dbReference type="InterPro" id="IPR013022">
    <property type="entry name" value="Xyl_isomerase-like_TIM-brl"/>
</dbReference>
<dbReference type="FunFam" id="3.20.20.150:FF:000007">
    <property type="entry name" value="Hydroxypyruvate isomerase"/>
    <property type="match status" value="1"/>
</dbReference>
<dbReference type="EMBL" id="UFQB01000001">
    <property type="protein sequence ID" value="SSW61728.1"/>
    <property type="molecule type" value="Genomic_DNA"/>
</dbReference>
<gene>
    <name evidence="5" type="primary">ygbM_1</name>
    <name evidence="5" type="ORF">AGI3411_00049</name>
</gene>
<comment type="similarity">
    <text evidence="2">Belongs to the hyi family.</text>
</comment>
<dbReference type="PIRSF" id="PIRSF006241">
    <property type="entry name" value="HyI"/>
    <property type="match status" value="1"/>
</dbReference>
<dbReference type="OrthoDB" id="9786584at2"/>
<accession>A0A446C1W9</accession>